<dbReference type="EMBL" id="MK240316">
    <property type="protein sequence ID" value="QDG00811.1"/>
    <property type="molecule type" value="Genomic_DNA"/>
</dbReference>
<evidence type="ECO:0000256" key="3">
    <source>
        <dbReference type="PIRSR" id="PIRSR600888-1"/>
    </source>
</evidence>
<keyword evidence="2" id="KW-0413">Isomerase</keyword>
<accession>A0A513TZK8</accession>
<name>A0A513TZK8_STRGR</name>
<evidence type="ECO:0000256" key="1">
    <source>
        <dbReference type="ARBA" id="ARBA00010154"/>
    </source>
</evidence>
<proteinExistence type="inferred from homology"/>
<feature type="active site" description="Proton donor" evidence="3">
    <location>
        <position position="132"/>
    </location>
</feature>
<dbReference type="InterPro" id="IPR014710">
    <property type="entry name" value="RmlC-like_jellyroll"/>
</dbReference>
<dbReference type="GO" id="GO:0000271">
    <property type="term" value="P:polysaccharide biosynthetic process"/>
    <property type="evidence" value="ECO:0007669"/>
    <property type="project" value="TreeGrafter"/>
</dbReference>
<feature type="site" description="Participates in a stacking interaction with the thymidine ring of dTDP-4-oxo-6-deoxyglucose" evidence="4">
    <location>
        <position position="138"/>
    </location>
</feature>
<feature type="active site" description="Proton acceptor" evidence="3">
    <location>
        <position position="62"/>
    </location>
</feature>
<dbReference type="GO" id="GO:0019305">
    <property type="term" value="P:dTDP-rhamnose biosynthetic process"/>
    <property type="evidence" value="ECO:0007669"/>
    <property type="project" value="TreeGrafter"/>
</dbReference>
<evidence type="ECO:0000256" key="2">
    <source>
        <dbReference type="ARBA" id="ARBA00023235"/>
    </source>
</evidence>
<dbReference type="InterPro" id="IPR000888">
    <property type="entry name" value="RmlC-like"/>
</dbReference>
<dbReference type="Pfam" id="PF00908">
    <property type="entry name" value="dTDP_sugar_isom"/>
    <property type="match status" value="1"/>
</dbReference>
<dbReference type="CDD" id="cd00438">
    <property type="entry name" value="cupin_RmlC"/>
    <property type="match status" value="1"/>
</dbReference>
<dbReference type="GO" id="GO:0008830">
    <property type="term" value="F:dTDP-4-dehydrorhamnose 3,5-epimerase activity"/>
    <property type="evidence" value="ECO:0007669"/>
    <property type="project" value="InterPro"/>
</dbReference>
<reference evidence="5" key="1">
    <citation type="submission" date="2018-11" db="EMBL/GenBank/DDBJ databases">
        <authorList>
            <person name="Mo J."/>
        </authorList>
    </citation>
    <scope>NUCLEOTIDE SEQUENCE</scope>
    <source>
        <strain evidence="5">NTK97</strain>
    </source>
</reference>
<dbReference type="GO" id="GO:0005829">
    <property type="term" value="C:cytosol"/>
    <property type="evidence" value="ECO:0007669"/>
    <property type="project" value="TreeGrafter"/>
</dbReference>
<dbReference type="SUPFAM" id="SSF51182">
    <property type="entry name" value="RmlC-like cupins"/>
    <property type="match status" value="1"/>
</dbReference>
<dbReference type="PANTHER" id="PTHR21047:SF2">
    <property type="entry name" value="THYMIDINE DIPHOSPHO-4-KETO-RHAMNOSE 3,5-EPIMERASE"/>
    <property type="match status" value="1"/>
</dbReference>
<organism evidence="5">
    <name type="scientific">Streptomyces griseus</name>
    <dbReference type="NCBI Taxonomy" id="1911"/>
    <lineage>
        <taxon>Bacteria</taxon>
        <taxon>Bacillati</taxon>
        <taxon>Actinomycetota</taxon>
        <taxon>Actinomycetes</taxon>
        <taxon>Kitasatosporales</taxon>
        <taxon>Streptomycetaceae</taxon>
        <taxon>Streptomyces</taxon>
    </lineage>
</organism>
<dbReference type="AlphaFoldDB" id="A0A513TZK8"/>
<evidence type="ECO:0000313" key="5">
    <source>
        <dbReference type="EMBL" id="QDG00811.1"/>
    </source>
</evidence>
<sequence length="196" mass="21382">MHVEETTIPGALVVTARRHVDQRGDFYEGLRTDVLEHELGRPFPVRQINYSTSCRNTLRGLHGVAIPPGQVKYVTCVQGALRDIIVDLRIGSPAFGRHHVTELDAESGRSVVVPEGVGHGFLTLTDDARICYVLSTVYVPGTQIDIDPLDRDLALPWGFTQPPLMSDKDAGAPSLAEVTATGRLPRWQAGVAYSNT</sequence>
<protein>
    <submittedName>
        <fullName evidence="5">NDP-hexose 35-epimerase</fullName>
    </submittedName>
</protein>
<dbReference type="InterPro" id="IPR011051">
    <property type="entry name" value="RmlC_Cupin_sf"/>
</dbReference>
<evidence type="ECO:0000256" key="4">
    <source>
        <dbReference type="PIRSR" id="PIRSR600888-3"/>
    </source>
</evidence>
<comment type="similarity">
    <text evidence="1">Belongs to the dTDP-4-dehydrorhamnose 3,5-epimerase family.</text>
</comment>
<dbReference type="Gene3D" id="2.60.120.10">
    <property type="entry name" value="Jelly Rolls"/>
    <property type="match status" value="1"/>
</dbReference>
<dbReference type="PANTHER" id="PTHR21047">
    <property type="entry name" value="DTDP-6-DEOXY-D-GLUCOSE-3,5 EPIMERASE"/>
    <property type="match status" value="1"/>
</dbReference>